<keyword evidence="1" id="KW-0732">Signal</keyword>
<feature type="chain" id="PRO_5042053780" evidence="1">
    <location>
        <begin position="20"/>
        <end position="105"/>
    </location>
</feature>
<gene>
    <name evidence="2" type="ORF">DFH07DRAFT_964292</name>
</gene>
<evidence type="ECO:0000313" key="2">
    <source>
        <dbReference type="EMBL" id="KAJ7743045.1"/>
    </source>
</evidence>
<comment type="caution">
    <text evidence="2">The sequence shown here is derived from an EMBL/GenBank/DDBJ whole genome shotgun (WGS) entry which is preliminary data.</text>
</comment>
<protein>
    <submittedName>
        <fullName evidence="2">Uncharacterized protein</fullName>
    </submittedName>
</protein>
<sequence length="105" mass="11962">MSSFLALFSVLSYIEPVRLSNLQIYAPVNSDILYVQIMCFLEEFYTGASFSVSVYPSLFLIVDIPSQTPSSVYQLSRFAARRRESRKRVIHSIVAAQHSGRSENY</sequence>
<keyword evidence="3" id="KW-1185">Reference proteome</keyword>
<dbReference type="Proteomes" id="UP001215280">
    <property type="component" value="Unassembled WGS sequence"/>
</dbReference>
<name>A0AAD7IHA0_9AGAR</name>
<proteinExistence type="predicted"/>
<feature type="signal peptide" evidence="1">
    <location>
        <begin position="1"/>
        <end position="19"/>
    </location>
</feature>
<reference evidence="2" key="1">
    <citation type="submission" date="2023-03" db="EMBL/GenBank/DDBJ databases">
        <title>Massive genome expansion in bonnet fungi (Mycena s.s.) driven by repeated elements and novel gene families across ecological guilds.</title>
        <authorList>
            <consortium name="Lawrence Berkeley National Laboratory"/>
            <person name="Harder C.B."/>
            <person name="Miyauchi S."/>
            <person name="Viragh M."/>
            <person name="Kuo A."/>
            <person name="Thoen E."/>
            <person name="Andreopoulos B."/>
            <person name="Lu D."/>
            <person name="Skrede I."/>
            <person name="Drula E."/>
            <person name="Henrissat B."/>
            <person name="Morin E."/>
            <person name="Kohler A."/>
            <person name="Barry K."/>
            <person name="LaButti K."/>
            <person name="Morin E."/>
            <person name="Salamov A."/>
            <person name="Lipzen A."/>
            <person name="Mereny Z."/>
            <person name="Hegedus B."/>
            <person name="Baldrian P."/>
            <person name="Stursova M."/>
            <person name="Weitz H."/>
            <person name="Taylor A."/>
            <person name="Grigoriev I.V."/>
            <person name="Nagy L.G."/>
            <person name="Martin F."/>
            <person name="Kauserud H."/>
        </authorList>
    </citation>
    <scope>NUCLEOTIDE SEQUENCE</scope>
    <source>
        <strain evidence="2">CBHHK188m</strain>
    </source>
</reference>
<accession>A0AAD7IHA0</accession>
<dbReference type="AlphaFoldDB" id="A0AAD7IHA0"/>
<evidence type="ECO:0000313" key="3">
    <source>
        <dbReference type="Proteomes" id="UP001215280"/>
    </source>
</evidence>
<dbReference type="EMBL" id="JARJLG010000114">
    <property type="protein sequence ID" value="KAJ7743045.1"/>
    <property type="molecule type" value="Genomic_DNA"/>
</dbReference>
<evidence type="ECO:0000256" key="1">
    <source>
        <dbReference type="SAM" id="SignalP"/>
    </source>
</evidence>
<organism evidence="2 3">
    <name type="scientific">Mycena maculata</name>
    <dbReference type="NCBI Taxonomy" id="230809"/>
    <lineage>
        <taxon>Eukaryota</taxon>
        <taxon>Fungi</taxon>
        <taxon>Dikarya</taxon>
        <taxon>Basidiomycota</taxon>
        <taxon>Agaricomycotina</taxon>
        <taxon>Agaricomycetes</taxon>
        <taxon>Agaricomycetidae</taxon>
        <taxon>Agaricales</taxon>
        <taxon>Marasmiineae</taxon>
        <taxon>Mycenaceae</taxon>
        <taxon>Mycena</taxon>
    </lineage>
</organism>